<sequence>MAQPYADMTQPYPHSPQASPMPDPHPSAQGLYDPAQEHDACGVAFVADLHGRRSHAVVANGLGALCRLDHRGARGAEQNTGDGAGIMIQVPDAFLRAVADFALPPAGEYATGLVFLPDDDDAEARARRVVEKYALVEGADLLGWRDVPIDSSDLGETALAAMPRVRQLFLAARRLTDAPEGPAGSPLHGIELDRVAFSLRKQAERETAERGVPAYFPSLSSRTMVYKGMLTPDQLPAFYPDLRDERIDSAIALVHSRFSTNTFPSWPLAHPYRFIAHNGEINTIRGNRNWMQAREALLRSPNLPGNIRRVFPVCTPAASDSANFDEVLELLHLAGRSLPHAVLMMIPEAWENDPGMEPAKRAFYRFHASLMEPWDGPASVAFTDGEIVGAVLDRNGLRPGRWWQTDDGLVVLGSEAGVLDLDPAHVVAKGRLQPGKMFLVDTVAGRIVHDDEIKSELAAAQPYAEWLHAGLIELGDLPAREHTVYTHDSVRRRQQTFGYTQEELKILLGPMARTGAEPLGSMGTDTPIAPLSTRPRLLYDYFHQLFAQVTNPPLDAIREELVTSLASTIGPEGNLLDPGAASCRQIVLPHPIIDNDELAKILSIDEDGDLPGFKAVRVSGLYRVREGAAGIKARLTEICRHVSEAIEDGVRILVLSDRDSNADLAPIPSLLLTAAVHQHLVREQTRTQAALIVESGDCREVHHAAVLIGYGAAAVNPYLAFESVEDLIATGALAGVEPAAAVRNYAKALGKGVLKIMSKMGISTVSSYCGAQVFEAVGLDSRLVERYFRGTPSRIGGVGLAGVHAEVAARHALAWPSPGTVASDRLEVGGEYQWRREGELHLFNPETVFLLQHATRTRQYDVFREYTAKVDALAAQAGSLRGLFTLRTGVRPAVPIEEVEPASEIVKRFATGAMSYGSISAEAHETLAIAMNRLGGKSNTGEGGEDVERLHDPARRSAVKQIASGRFGVTSEYLVNADDLQIKMAQGAKPGEGGQLPGNKVWPWIARTRHATPGVGLISPPPHHDIYSIEDLAQLVHDLKCVNPAARVHVKLVSEVGVGTVAAGVAKLKADVILISGHDGGTGASPMNSLKHAGTPWELGLAEAQQTLLLNKLRDRVTVQVDGQLKTGRDVLVAALLGAEEFGFATAPLIVEGCVMMRVCHLDTCPVGIATQNPVLRERFTGKPEFVENFFLFLAEEVRGYLAELGLRSIEEAIGQAELLDVAPALAHWKAHGLDLAPVLHLPELPAGAARRGVRAQDHGLEQALDNELIALARPALSDGAPVRVEVAVRNEHRSVGAMLGGEVTRRFGGAGLPDDTIEFVLNGTAGQSFGAFLPRGVTLRLHGDANDYVGKGLSGGRVVVRPDAAAPFLDPDAAPGQRAEDQIIAGNTILYGATGGEVFLRGRVGERFAVRNSGAVAVVEGVGDHGCEYMTGGTVVVLGATGRNFAAGMSGGTAYVHHLDRARVNTELVDLAPLGEQEQALVHDLIQRHVAETGSAVAEELLKRWPEAVAEFTAVVPRDYRRVLEIMRAAEAAGRDVDDAVMTALTAPAVPAMPVPPAPRVAAQEVARA</sequence>
<keyword evidence="6" id="KW-0285">Flavoprotein</keyword>
<dbReference type="PANTHER" id="PTHR11938:SF133">
    <property type="entry name" value="GLUTAMATE SYNTHASE (NADH)"/>
    <property type="match status" value="1"/>
</dbReference>
<keyword evidence="11" id="KW-0560">Oxidoreductase</keyword>
<evidence type="ECO:0000256" key="2">
    <source>
        <dbReference type="ARBA" id="ARBA00001927"/>
    </source>
</evidence>
<comment type="pathway">
    <text evidence="16">Amino-acid biosynthesis.</text>
</comment>
<dbReference type="Pfam" id="PF01493">
    <property type="entry name" value="GXGXG"/>
    <property type="match status" value="1"/>
</dbReference>
<evidence type="ECO:0000256" key="11">
    <source>
        <dbReference type="ARBA" id="ARBA00023002"/>
    </source>
</evidence>
<accession>A0A1C4WYT4</accession>
<dbReference type="Pfam" id="PF00310">
    <property type="entry name" value="GATase_2"/>
    <property type="match status" value="1"/>
</dbReference>
<dbReference type="Proteomes" id="UP000198224">
    <property type="component" value="Chromosome I"/>
</dbReference>
<keyword evidence="15" id="KW-0003">3Fe-4S</keyword>
<feature type="region of interest" description="Disordered" evidence="17">
    <location>
        <begin position="1"/>
        <end position="30"/>
    </location>
</feature>
<dbReference type="Gene3D" id="2.160.20.60">
    <property type="entry name" value="Glutamate synthase, alpha subunit, C-terminal domain"/>
    <property type="match status" value="1"/>
</dbReference>
<dbReference type="InterPro" id="IPR029055">
    <property type="entry name" value="Ntn_hydrolases_N"/>
</dbReference>
<dbReference type="GO" id="GO:0015930">
    <property type="term" value="F:glutamate synthase activity"/>
    <property type="evidence" value="ECO:0007669"/>
    <property type="project" value="InterPro"/>
</dbReference>
<dbReference type="EMBL" id="LT607409">
    <property type="protein sequence ID" value="SCF01353.1"/>
    <property type="molecule type" value="Genomic_DNA"/>
</dbReference>
<comment type="similarity">
    <text evidence="4">Belongs to the glutamate synthase family.</text>
</comment>
<dbReference type="Pfam" id="PF01645">
    <property type="entry name" value="Glu_synthase"/>
    <property type="match status" value="1"/>
</dbReference>
<keyword evidence="8" id="KW-0479">Metal-binding</keyword>
<feature type="domain" description="Glutamine amidotransferase type-2" evidence="18">
    <location>
        <begin position="41"/>
        <end position="443"/>
    </location>
</feature>
<dbReference type="InterPro" id="IPR006982">
    <property type="entry name" value="Glu_synth_centr_N"/>
</dbReference>
<dbReference type="PROSITE" id="PS51278">
    <property type="entry name" value="GATASE_TYPE_2"/>
    <property type="match status" value="1"/>
</dbReference>
<evidence type="ECO:0000256" key="13">
    <source>
        <dbReference type="ARBA" id="ARBA00023014"/>
    </source>
</evidence>
<evidence type="ECO:0000256" key="12">
    <source>
        <dbReference type="ARBA" id="ARBA00023004"/>
    </source>
</evidence>
<evidence type="ECO:0000256" key="4">
    <source>
        <dbReference type="ARBA" id="ARBA00009716"/>
    </source>
</evidence>
<keyword evidence="13" id="KW-0411">Iron-sulfur</keyword>
<reference evidence="20" key="1">
    <citation type="submission" date="2016-06" db="EMBL/GenBank/DDBJ databases">
        <authorList>
            <person name="Varghese N."/>
            <person name="Submissions Spin"/>
        </authorList>
    </citation>
    <scope>NUCLEOTIDE SEQUENCE [LARGE SCALE GENOMIC DNA]</scope>
    <source>
        <strain evidence="20">DSM 45160</strain>
    </source>
</reference>
<dbReference type="FunFam" id="2.160.20.60:FF:000001">
    <property type="entry name" value="Glutamate synthase, large subunit"/>
    <property type="match status" value="1"/>
</dbReference>
<comment type="cofactor">
    <cofactor evidence="1">
        <name>FMN</name>
        <dbReference type="ChEBI" id="CHEBI:58210"/>
    </cofactor>
</comment>
<evidence type="ECO:0000256" key="15">
    <source>
        <dbReference type="ARBA" id="ARBA00023291"/>
    </source>
</evidence>
<dbReference type="InterPro" id="IPR013785">
    <property type="entry name" value="Aldolase_TIM"/>
</dbReference>
<dbReference type="SUPFAM" id="SSF56235">
    <property type="entry name" value="N-terminal nucleophile aminohydrolases (Ntn hydrolases)"/>
    <property type="match status" value="1"/>
</dbReference>
<keyword evidence="9" id="KW-0274">FAD</keyword>
<dbReference type="FunFam" id="3.20.20.70:FF:000053">
    <property type="entry name" value="Glutamate synthase large subunit"/>
    <property type="match status" value="1"/>
</dbReference>
<dbReference type="GO" id="GO:0019676">
    <property type="term" value="P:ammonia assimilation cycle"/>
    <property type="evidence" value="ECO:0007669"/>
    <property type="project" value="TreeGrafter"/>
</dbReference>
<dbReference type="GO" id="GO:0006537">
    <property type="term" value="P:glutamate biosynthetic process"/>
    <property type="evidence" value="ECO:0007669"/>
    <property type="project" value="UniProtKB-KW"/>
</dbReference>
<dbReference type="PANTHER" id="PTHR11938">
    <property type="entry name" value="FAD NADPH DEHYDROGENASE/OXIDOREDUCTASE"/>
    <property type="match status" value="1"/>
</dbReference>
<evidence type="ECO:0000256" key="7">
    <source>
        <dbReference type="ARBA" id="ARBA00022643"/>
    </source>
</evidence>
<evidence type="ECO:0000256" key="9">
    <source>
        <dbReference type="ARBA" id="ARBA00022827"/>
    </source>
</evidence>
<dbReference type="InterPro" id="IPR050711">
    <property type="entry name" value="ET-N_metabolism_enzyme"/>
</dbReference>
<dbReference type="CDD" id="cd02808">
    <property type="entry name" value="GltS_FMN"/>
    <property type="match status" value="1"/>
</dbReference>
<dbReference type="CDD" id="cd00982">
    <property type="entry name" value="gltB_C"/>
    <property type="match status" value="1"/>
</dbReference>
<evidence type="ECO:0000256" key="5">
    <source>
        <dbReference type="ARBA" id="ARBA00022605"/>
    </source>
</evidence>
<dbReference type="Gene3D" id="3.60.20.10">
    <property type="entry name" value="Glutamine Phosphoribosylpyrophosphate, subunit 1, domain 1"/>
    <property type="match status" value="1"/>
</dbReference>
<evidence type="ECO:0000313" key="19">
    <source>
        <dbReference type="EMBL" id="SCF01353.1"/>
    </source>
</evidence>
<evidence type="ECO:0000313" key="20">
    <source>
        <dbReference type="Proteomes" id="UP000198224"/>
    </source>
</evidence>
<evidence type="ECO:0000256" key="1">
    <source>
        <dbReference type="ARBA" id="ARBA00001917"/>
    </source>
</evidence>
<dbReference type="InterPro" id="IPR002932">
    <property type="entry name" value="Glu_synthdom"/>
</dbReference>
<name>A0A1C4WYT4_9ACTN</name>
<dbReference type="CDD" id="cd00713">
    <property type="entry name" value="GltS"/>
    <property type="match status" value="1"/>
</dbReference>
<evidence type="ECO:0000256" key="17">
    <source>
        <dbReference type="SAM" id="MobiDB-lite"/>
    </source>
</evidence>
<evidence type="ECO:0000256" key="14">
    <source>
        <dbReference type="ARBA" id="ARBA00023164"/>
    </source>
</evidence>
<dbReference type="InterPro" id="IPR002489">
    <property type="entry name" value="Glu_synth_asu_C"/>
</dbReference>
<keyword evidence="20" id="KW-1185">Reference proteome</keyword>
<evidence type="ECO:0000256" key="16">
    <source>
        <dbReference type="ARBA" id="ARBA00029440"/>
    </source>
</evidence>
<dbReference type="GO" id="GO:0051538">
    <property type="term" value="F:3 iron, 4 sulfur cluster binding"/>
    <property type="evidence" value="ECO:0007669"/>
    <property type="project" value="UniProtKB-KW"/>
</dbReference>
<evidence type="ECO:0000256" key="6">
    <source>
        <dbReference type="ARBA" id="ARBA00022630"/>
    </source>
</evidence>
<evidence type="ECO:0000256" key="10">
    <source>
        <dbReference type="ARBA" id="ARBA00022962"/>
    </source>
</evidence>
<dbReference type="eggNOG" id="COG0070">
    <property type="taxonomic scope" value="Bacteria"/>
</dbReference>
<comment type="cofactor">
    <cofactor evidence="3">
        <name>FAD</name>
        <dbReference type="ChEBI" id="CHEBI:57692"/>
    </cofactor>
</comment>
<dbReference type="InterPro" id="IPR017932">
    <property type="entry name" value="GATase_2_dom"/>
</dbReference>
<comment type="cofactor">
    <cofactor evidence="2">
        <name>[3Fe-4S] cluster</name>
        <dbReference type="ChEBI" id="CHEBI:21137"/>
    </cofactor>
</comment>
<proteinExistence type="inferred from homology"/>
<keyword evidence="10" id="KW-0315">Glutamine amidotransferase</keyword>
<dbReference type="SUPFAM" id="SSF69336">
    <property type="entry name" value="Alpha subunit of glutamate synthase, C-terminal domain"/>
    <property type="match status" value="1"/>
</dbReference>
<dbReference type="FunFam" id="3.20.20.70:FF:000031">
    <property type="entry name" value="Glutamate synthase 1 [NADH]"/>
    <property type="match status" value="1"/>
</dbReference>
<dbReference type="GO" id="GO:0046872">
    <property type="term" value="F:metal ion binding"/>
    <property type="evidence" value="ECO:0007669"/>
    <property type="project" value="UniProtKB-KW"/>
</dbReference>
<dbReference type="eggNOG" id="COG0067">
    <property type="taxonomic scope" value="Bacteria"/>
</dbReference>
<dbReference type="FunFam" id="3.60.20.10:FF:000001">
    <property type="entry name" value="Glutamate synthase, large subunit"/>
    <property type="match status" value="1"/>
</dbReference>
<evidence type="ECO:0000256" key="8">
    <source>
        <dbReference type="ARBA" id="ARBA00022723"/>
    </source>
</evidence>
<dbReference type="SUPFAM" id="SSF51395">
    <property type="entry name" value="FMN-linked oxidoreductases"/>
    <property type="match status" value="1"/>
</dbReference>
<keyword evidence="14" id="KW-0314">Glutamate biosynthesis</keyword>
<dbReference type="Gene3D" id="3.20.20.70">
    <property type="entry name" value="Aldolase class I"/>
    <property type="match status" value="2"/>
</dbReference>
<dbReference type="NCBIfam" id="NF008730">
    <property type="entry name" value="PRK11750.1"/>
    <property type="match status" value="1"/>
</dbReference>
<evidence type="ECO:0000259" key="18">
    <source>
        <dbReference type="PROSITE" id="PS51278"/>
    </source>
</evidence>
<keyword evidence="12" id="KW-0408">Iron</keyword>
<dbReference type="Pfam" id="PF04898">
    <property type="entry name" value="Glu_syn_central"/>
    <property type="match status" value="1"/>
</dbReference>
<dbReference type="InterPro" id="IPR036485">
    <property type="entry name" value="Glu_synth_asu_C_sf"/>
</dbReference>
<organism evidence="19 20">
    <name type="scientific">Micromonospora chokoriensis</name>
    <dbReference type="NCBI Taxonomy" id="356851"/>
    <lineage>
        <taxon>Bacteria</taxon>
        <taxon>Bacillati</taxon>
        <taxon>Actinomycetota</taxon>
        <taxon>Actinomycetes</taxon>
        <taxon>Micromonosporales</taxon>
        <taxon>Micromonosporaceae</taxon>
        <taxon>Micromonospora</taxon>
    </lineage>
</organism>
<dbReference type="eggNOG" id="COG0069">
    <property type="taxonomic scope" value="Bacteria"/>
</dbReference>
<keyword evidence="5" id="KW-0028">Amino-acid biosynthesis</keyword>
<keyword evidence="7" id="KW-0288">FMN</keyword>
<evidence type="ECO:0000256" key="3">
    <source>
        <dbReference type="ARBA" id="ARBA00001974"/>
    </source>
</evidence>
<gene>
    <name evidence="19" type="ORF">GA0070612_3019</name>
</gene>
<protein>
    <submittedName>
        <fullName evidence="19">Glutamate synthase (NADH) large subunit</fullName>
    </submittedName>
</protein>